<dbReference type="Proteomes" id="UP000525078">
    <property type="component" value="Unassembled WGS sequence"/>
</dbReference>
<dbReference type="EMBL" id="JAATIQ010000039">
    <property type="protein sequence ID" value="KAF4395776.1"/>
    <property type="molecule type" value="Genomic_DNA"/>
</dbReference>
<dbReference type="Proteomes" id="UP000583929">
    <property type="component" value="Unassembled WGS sequence"/>
</dbReference>
<evidence type="ECO:0008006" key="6">
    <source>
        <dbReference type="Google" id="ProtNLM"/>
    </source>
</evidence>
<comment type="caution">
    <text evidence="3">The sequence shown here is derived from an EMBL/GenBank/DDBJ whole genome shotgun (WGS) entry which is preliminary data.</text>
</comment>
<dbReference type="InterPro" id="IPR016197">
    <property type="entry name" value="Chromo-like_dom_sf"/>
</dbReference>
<name>A0A7J6HKL5_CANSA</name>
<protein>
    <recommendedName>
        <fullName evidence="6">Chromo domain-containing protein</fullName>
    </recommendedName>
</protein>
<evidence type="ECO:0000313" key="2">
    <source>
        <dbReference type="EMBL" id="KAF4363461.1"/>
    </source>
</evidence>
<proteinExistence type="predicted"/>
<reference evidence="4 5" key="1">
    <citation type="journal article" date="2020" name="bioRxiv">
        <title>Sequence and annotation of 42 cannabis genomes reveals extensive copy number variation in cannabinoid synthesis and pathogen resistance genes.</title>
        <authorList>
            <person name="Mckernan K.J."/>
            <person name="Helbert Y."/>
            <person name="Kane L.T."/>
            <person name="Ebling H."/>
            <person name="Zhang L."/>
            <person name="Liu B."/>
            <person name="Eaton Z."/>
            <person name="Mclaughlin S."/>
            <person name="Kingan S."/>
            <person name="Baybayan P."/>
            <person name="Concepcion G."/>
            <person name="Jordan M."/>
            <person name="Riva A."/>
            <person name="Barbazuk W."/>
            <person name="Harkins T."/>
        </authorList>
    </citation>
    <scope>NUCLEOTIDE SEQUENCE [LARGE SCALE GENOMIC DNA]</scope>
    <source>
        <strain evidence="4 5">cv. Jamaican Lion 4</strain>
        <strain evidence="3">Father</strain>
        <strain evidence="2">Mother</strain>
        <tissue evidence="3">Leaf</tissue>
    </source>
</reference>
<sequence>MKIHPVGLALYKVELPTWMKIHPVGLALYKVELPTWMKIHPVLHVSNLKPYHEDPKYPTCNQCTRNDISIRRHNSREPEERTIHVKRKKRKEYMIKWKGLTEDEIKRTFFQPRPEAQLQAHLGPVNDSSSLFKTTLFNLTSVADTELSPGGDSVREVTISPTPSLLITLLLSNGEDRNKHCRFIAGSGSDSEDSDPPTDRGFGKTESESDVKEEEENLSPARRPRRRVEFQWFLMALSVRPGRSLAMVAHLFPWAAWAWMMMESSSGVKGRCCTLGHS</sequence>
<feature type="compositionally biased region" description="Basic and acidic residues" evidence="1">
    <location>
        <begin position="197"/>
        <end position="210"/>
    </location>
</feature>
<keyword evidence="5" id="KW-1185">Reference proteome</keyword>
<accession>A0A7J6HKL5</accession>
<evidence type="ECO:0000313" key="3">
    <source>
        <dbReference type="EMBL" id="KAF4395776.1"/>
    </source>
</evidence>
<evidence type="ECO:0000313" key="4">
    <source>
        <dbReference type="Proteomes" id="UP000525078"/>
    </source>
</evidence>
<dbReference type="EMBL" id="JAATIP010000175">
    <property type="protein sequence ID" value="KAF4363461.1"/>
    <property type="molecule type" value="Genomic_DNA"/>
</dbReference>
<organism evidence="3 5">
    <name type="scientific">Cannabis sativa</name>
    <name type="common">Hemp</name>
    <name type="synonym">Marijuana</name>
    <dbReference type="NCBI Taxonomy" id="3483"/>
    <lineage>
        <taxon>Eukaryota</taxon>
        <taxon>Viridiplantae</taxon>
        <taxon>Streptophyta</taxon>
        <taxon>Embryophyta</taxon>
        <taxon>Tracheophyta</taxon>
        <taxon>Spermatophyta</taxon>
        <taxon>Magnoliopsida</taxon>
        <taxon>eudicotyledons</taxon>
        <taxon>Gunneridae</taxon>
        <taxon>Pentapetalae</taxon>
        <taxon>rosids</taxon>
        <taxon>fabids</taxon>
        <taxon>Rosales</taxon>
        <taxon>Cannabaceae</taxon>
        <taxon>Cannabis</taxon>
    </lineage>
</organism>
<gene>
    <name evidence="2" type="ORF">F8388_016589</name>
    <name evidence="3" type="ORF">G4B88_013550</name>
</gene>
<dbReference type="AlphaFoldDB" id="A0A7J6HKL5"/>
<evidence type="ECO:0000256" key="1">
    <source>
        <dbReference type="SAM" id="MobiDB-lite"/>
    </source>
</evidence>
<evidence type="ECO:0000313" key="5">
    <source>
        <dbReference type="Proteomes" id="UP000583929"/>
    </source>
</evidence>
<dbReference type="SUPFAM" id="SSF54160">
    <property type="entry name" value="Chromo domain-like"/>
    <property type="match status" value="1"/>
</dbReference>
<feature type="region of interest" description="Disordered" evidence="1">
    <location>
        <begin position="184"/>
        <end position="222"/>
    </location>
</feature>